<keyword evidence="2" id="KW-0812">Transmembrane</keyword>
<comment type="caution">
    <text evidence="3">The sequence shown here is derived from an EMBL/GenBank/DDBJ whole genome shotgun (WGS) entry which is preliminary data.</text>
</comment>
<evidence type="ECO:0000256" key="1">
    <source>
        <dbReference type="SAM" id="MobiDB-lite"/>
    </source>
</evidence>
<dbReference type="Proteomes" id="UP001185092">
    <property type="component" value="Unassembled WGS sequence"/>
</dbReference>
<sequence>MLFKIVVFFLILFFVFKKFGHYILKMILKAFMKQQTKKYAYQNNRGSYQYNHSQSQRKSARNSNVHIDYVPEQKKNRHEPGHFTGGDYVDFEEVK</sequence>
<protein>
    <recommendedName>
        <fullName evidence="5">DUF4834 family protein</fullName>
    </recommendedName>
</protein>
<evidence type="ECO:0000313" key="4">
    <source>
        <dbReference type="Proteomes" id="UP001185092"/>
    </source>
</evidence>
<reference evidence="3" key="1">
    <citation type="submission" date="2023-07" db="EMBL/GenBank/DDBJ databases">
        <title>Genomic Encyclopedia of Type Strains, Phase IV (KMG-IV): sequencing the most valuable type-strain genomes for metagenomic binning, comparative biology and taxonomic classification.</title>
        <authorList>
            <person name="Goeker M."/>
        </authorList>
    </citation>
    <scope>NUCLEOTIDE SEQUENCE</scope>
    <source>
        <strain evidence="3">DSM 26174</strain>
    </source>
</reference>
<accession>A0AAE3XLJ7</accession>
<evidence type="ECO:0000313" key="3">
    <source>
        <dbReference type="EMBL" id="MDR6237169.1"/>
    </source>
</evidence>
<dbReference type="InterPro" id="IPR032272">
    <property type="entry name" value="DUF4834"/>
</dbReference>
<evidence type="ECO:0008006" key="5">
    <source>
        <dbReference type="Google" id="ProtNLM"/>
    </source>
</evidence>
<keyword evidence="4" id="KW-1185">Reference proteome</keyword>
<dbReference type="Pfam" id="PF16118">
    <property type="entry name" value="DUF4834"/>
    <property type="match status" value="1"/>
</dbReference>
<dbReference type="AlphaFoldDB" id="A0AAE3XLJ7"/>
<dbReference type="RefSeq" id="WP_309936613.1">
    <property type="nucleotide sequence ID" value="NZ_AP025305.1"/>
</dbReference>
<feature type="region of interest" description="Disordered" evidence="1">
    <location>
        <begin position="49"/>
        <end position="86"/>
    </location>
</feature>
<evidence type="ECO:0000256" key="2">
    <source>
        <dbReference type="SAM" id="Phobius"/>
    </source>
</evidence>
<organism evidence="3 4">
    <name type="scientific">Aureibacter tunicatorum</name>
    <dbReference type="NCBI Taxonomy" id="866807"/>
    <lineage>
        <taxon>Bacteria</taxon>
        <taxon>Pseudomonadati</taxon>
        <taxon>Bacteroidota</taxon>
        <taxon>Cytophagia</taxon>
        <taxon>Cytophagales</taxon>
        <taxon>Persicobacteraceae</taxon>
        <taxon>Aureibacter</taxon>
    </lineage>
</organism>
<name>A0AAE3XLJ7_9BACT</name>
<gene>
    <name evidence="3" type="ORF">HNQ88_000145</name>
</gene>
<proteinExistence type="predicted"/>
<feature type="compositionally biased region" description="Polar residues" evidence="1">
    <location>
        <begin position="49"/>
        <end position="65"/>
    </location>
</feature>
<dbReference type="EMBL" id="JAVDQD010000001">
    <property type="protein sequence ID" value="MDR6237169.1"/>
    <property type="molecule type" value="Genomic_DNA"/>
</dbReference>
<keyword evidence="2" id="KW-0472">Membrane</keyword>
<keyword evidence="2" id="KW-1133">Transmembrane helix</keyword>
<feature type="transmembrane region" description="Helical" evidence="2">
    <location>
        <begin position="6"/>
        <end position="28"/>
    </location>
</feature>
<feature type="compositionally biased region" description="Basic and acidic residues" evidence="1">
    <location>
        <begin position="69"/>
        <end position="81"/>
    </location>
</feature>